<comment type="caution">
    <text evidence="2">The sequence shown here is derived from an EMBL/GenBank/DDBJ whole genome shotgun (WGS) entry which is preliminary data.</text>
</comment>
<evidence type="ECO:0000256" key="1">
    <source>
        <dbReference type="SAM" id="Phobius"/>
    </source>
</evidence>
<dbReference type="RefSeq" id="WP_159755767.1">
    <property type="nucleotide sequence ID" value="NZ_CATIFW010000024.1"/>
</dbReference>
<gene>
    <name evidence="2" type="ORF">GN277_26350</name>
</gene>
<feature type="transmembrane region" description="Helical" evidence="1">
    <location>
        <begin position="21"/>
        <end position="54"/>
    </location>
</feature>
<reference evidence="2 3" key="1">
    <citation type="submission" date="2019-12" db="EMBL/GenBank/DDBJ databases">
        <title>Sporaefaciens musculi gen. nov., sp. nov., a novel bacterium isolated from the caecum of an obese mouse.</title>
        <authorList>
            <person name="Rasmussen T.S."/>
            <person name="Streidl T."/>
            <person name="Hitch T.C.A."/>
            <person name="Wortmann E."/>
            <person name="Deptula P."/>
            <person name="Hansen M."/>
            <person name="Nielsen D.S."/>
            <person name="Clavel T."/>
            <person name="Vogensen F.K."/>
        </authorList>
    </citation>
    <scope>NUCLEOTIDE SEQUENCE [LARGE SCALE GENOMIC DNA]</scope>
    <source>
        <strain evidence="2 3">WCA-9-b2</strain>
    </source>
</reference>
<keyword evidence="1" id="KW-0812">Transmembrane</keyword>
<keyword evidence="1" id="KW-1133">Transmembrane helix</keyword>
<protein>
    <recommendedName>
        <fullName evidence="4">Zn-finger containing protein</fullName>
    </recommendedName>
</protein>
<organism evidence="2 3">
    <name type="scientific">Sporofaciens musculi</name>
    <dbReference type="NCBI Taxonomy" id="2681861"/>
    <lineage>
        <taxon>Bacteria</taxon>
        <taxon>Bacillati</taxon>
        <taxon>Bacillota</taxon>
        <taxon>Clostridia</taxon>
        <taxon>Lachnospirales</taxon>
        <taxon>Lachnospiraceae</taxon>
        <taxon>Sporofaciens</taxon>
    </lineage>
</organism>
<dbReference type="AlphaFoldDB" id="A0A7X3SLK6"/>
<evidence type="ECO:0000313" key="2">
    <source>
        <dbReference type="EMBL" id="MXP78733.1"/>
    </source>
</evidence>
<dbReference type="Proteomes" id="UP000460412">
    <property type="component" value="Unassembled WGS sequence"/>
</dbReference>
<keyword evidence="1" id="KW-0472">Membrane</keyword>
<evidence type="ECO:0000313" key="3">
    <source>
        <dbReference type="Proteomes" id="UP000460412"/>
    </source>
</evidence>
<proteinExistence type="predicted"/>
<sequence length="131" mass="15676">MKEKLIRFMYGRYGMDSLGKFTIIAGLITMILAGWSNSMILSLVSWACIIYSYFRMFSRNIYKRSSENQWYLNRTYKLRTALYKQKNLMHQRKTHHIYKCPACRQKIRIPRGKGRIEIRCPKCNSTFIKNS</sequence>
<keyword evidence="3" id="KW-1185">Reference proteome</keyword>
<accession>A0A7X3SLK6</accession>
<dbReference type="EMBL" id="WUQX01000001">
    <property type="protein sequence ID" value="MXP78733.1"/>
    <property type="molecule type" value="Genomic_DNA"/>
</dbReference>
<name>A0A7X3SLK6_9FIRM</name>
<evidence type="ECO:0008006" key="4">
    <source>
        <dbReference type="Google" id="ProtNLM"/>
    </source>
</evidence>